<dbReference type="Proteomes" id="UP001597319">
    <property type="component" value="Unassembled WGS sequence"/>
</dbReference>
<organism evidence="1 2">
    <name type="scientific">Aquimarina rubra</name>
    <dbReference type="NCBI Taxonomy" id="1920033"/>
    <lineage>
        <taxon>Bacteria</taxon>
        <taxon>Pseudomonadati</taxon>
        <taxon>Bacteroidota</taxon>
        <taxon>Flavobacteriia</taxon>
        <taxon>Flavobacteriales</taxon>
        <taxon>Flavobacteriaceae</taxon>
        <taxon>Aquimarina</taxon>
    </lineage>
</organism>
<proteinExistence type="predicted"/>
<comment type="caution">
    <text evidence="1">The sequence shown here is derived from an EMBL/GenBank/DDBJ whole genome shotgun (WGS) entry which is preliminary data.</text>
</comment>
<dbReference type="EMBL" id="JBHULE010000019">
    <property type="protein sequence ID" value="MFD2562905.1"/>
    <property type="molecule type" value="Genomic_DNA"/>
</dbReference>
<name>A0ABW5LDJ5_9FLAO</name>
<reference evidence="2" key="1">
    <citation type="journal article" date="2019" name="Int. J. Syst. Evol. Microbiol.">
        <title>The Global Catalogue of Microorganisms (GCM) 10K type strain sequencing project: providing services to taxonomists for standard genome sequencing and annotation.</title>
        <authorList>
            <consortium name="The Broad Institute Genomics Platform"/>
            <consortium name="The Broad Institute Genome Sequencing Center for Infectious Disease"/>
            <person name="Wu L."/>
            <person name="Ma J."/>
        </authorList>
    </citation>
    <scope>NUCLEOTIDE SEQUENCE [LARGE SCALE GENOMIC DNA]</scope>
    <source>
        <strain evidence="2">KCTC 52274</strain>
    </source>
</reference>
<evidence type="ECO:0000313" key="2">
    <source>
        <dbReference type="Proteomes" id="UP001597319"/>
    </source>
</evidence>
<keyword evidence="2" id="KW-1185">Reference proteome</keyword>
<gene>
    <name evidence="1" type="ORF">ACFSR1_09535</name>
</gene>
<dbReference type="RefSeq" id="WP_378291895.1">
    <property type="nucleotide sequence ID" value="NZ_JBHULE010000019.1"/>
</dbReference>
<evidence type="ECO:0000313" key="1">
    <source>
        <dbReference type="EMBL" id="MFD2562905.1"/>
    </source>
</evidence>
<sequence length="123" mass="14425">MLKKELDYNFHDAIVVSCEMEKEDRLSLVVMLYEVFYLNKGYLKITFSGIFNSGKVNEFIYQLDKDAVEPNWNGTRIDNLNYHTKKISKDLDQNLVLNLDGYQPINIHCKKLRIEKQTTSNSI</sequence>
<accession>A0ABW5LDJ5</accession>
<protein>
    <submittedName>
        <fullName evidence="1">Uncharacterized protein</fullName>
    </submittedName>
</protein>